<feature type="signal peptide" evidence="1">
    <location>
        <begin position="1"/>
        <end position="19"/>
    </location>
</feature>
<accession>A0A1B6C1W9</accession>
<reference evidence="2" key="1">
    <citation type="submission" date="2015-12" db="EMBL/GenBank/DDBJ databases">
        <title>De novo transcriptome assembly of four potential Pierce s Disease insect vectors from Arizona vineyards.</title>
        <authorList>
            <person name="Tassone E.E."/>
        </authorList>
    </citation>
    <scope>NUCLEOTIDE SEQUENCE</scope>
</reference>
<proteinExistence type="predicted"/>
<protein>
    <submittedName>
        <fullName evidence="2">Uncharacterized protein</fullName>
    </submittedName>
</protein>
<feature type="non-terminal residue" evidence="2">
    <location>
        <position position="135"/>
    </location>
</feature>
<evidence type="ECO:0000313" key="2">
    <source>
        <dbReference type="EMBL" id="JAS07240.1"/>
    </source>
</evidence>
<dbReference type="AlphaFoldDB" id="A0A1B6C1W9"/>
<dbReference type="EMBL" id="GEDC01030058">
    <property type="protein sequence ID" value="JAS07240.1"/>
    <property type="molecule type" value="Transcribed_RNA"/>
</dbReference>
<name>A0A1B6C1W9_9HEMI</name>
<organism evidence="2">
    <name type="scientific">Clastoptera arizonana</name>
    <name type="common">Arizona spittle bug</name>
    <dbReference type="NCBI Taxonomy" id="38151"/>
    <lineage>
        <taxon>Eukaryota</taxon>
        <taxon>Metazoa</taxon>
        <taxon>Ecdysozoa</taxon>
        <taxon>Arthropoda</taxon>
        <taxon>Hexapoda</taxon>
        <taxon>Insecta</taxon>
        <taxon>Pterygota</taxon>
        <taxon>Neoptera</taxon>
        <taxon>Paraneoptera</taxon>
        <taxon>Hemiptera</taxon>
        <taxon>Auchenorrhyncha</taxon>
        <taxon>Cercopoidea</taxon>
        <taxon>Clastopteridae</taxon>
        <taxon>Clastoptera</taxon>
    </lineage>
</organism>
<keyword evidence="1" id="KW-0732">Signal</keyword>
<gene>
    <name evidence="2" type="ORF">g.45481</name>
</gene>
<sequence>MFGALRLCLLLLCCETVFMLGNDNVYSNDISDVVKPCDSVYNCLDMAIERIQKTNRFRLVDGVWFTKLNNSILDNIENTSSALILDKVANVFHSHALFWNMAPGLNLKVYQTSKNNFSMKVVGDLEESPDSRFTL</sequence>
<feature type="chain" id="PRO_5008580035" evidence="1">
    <location>
        <begin position="20"/>
        <end position="135"/>
    </location>
</feature>
<evidence type="ECO:0000256" key="1">
    <source>
        <dbReference type="SAM" id="SignalP"/>
    </source>
</evidence>